<dbReference type="EMBL" id="CAUYUJ010016413">
    <property type="protein sequence ID" value="CAK0864993.1"/>
    <property type="molecule type" value="Genomic_DNA"/>
</dbReference>
<proteinExistence type="predicted"/>
<evidence type="ECO:0000313" key="3">
    <source>
        <dbReference type="Proteomes" id="UP001189429"/>
    </source>
</evidence>
<dbReference type="SUPFAM" id="SSF52266">
    <property type="entry name" value="SGNH hydrolase"/>
    <property type="match status" value="1"/>
</dbReference>
<protein>
    <recommendedName>
        <fullName evidence="4">SGNH hydrolase-type esterase domain-containing protein</fullName>
    </recommendedName>
</protein>
<accession>A0ABN9UXU9</accession>
<keyword evidence="1" id="KW-0732">Signal</keyword>
<sequence length="383" mass="43112">MSPSHGLVLACFVAVLNGPTALRLERGSISSGELAQRTQQAVPLECPWGKVQARGTATVEDESAAQEVCAPEVSDWQSEFAGFKNWSDALREAPLSASDIREQSMLGEAVRTLKQKSRQPHIAFIGDSLMRQQYFNLASWLIHGEARPEMPEKLPSIETHYHDFWTAVYRHQNSELQADGVSEICHCGRKDEALYVEDRFVALPANGSSMSFFGWFGDAPFHGYFTPPDERPTQISCKAGTCTSPFRWTIKQPAWQTARGVVQLLNSVVMKLQPKPTHVVVNSGKWGHLNTVGLRNLFAAGAEIQKRDGIRFMWKTVTHGRSDTKDEHQTFVDQEKKLAREYGWEVFDAYRMTSAYPMRGQYYRDPTHLSKKGYNAPQPYVPG</sequence>
<keyword evidence="3" id="KW-1185">Reference proteome</keyword>
<gene>
    <name evidence="2" type="ORF">PCOR1329_LOCUS52678</name>
</gene>
<feature type="chain" id="PRO_5047317809" description="SGNH hydrolase-type esterase domain-containing protein" evidence="1">
    <location>
        <begin position="22"/>
        <end position="383"/>
    </location>
</feature>
<dbReference type="Proteomes" id="UP001189429">
    <property type="component" value="Unassembled WGS sequence"/>
</dbReference>
<comment type="caution">
    <text evidence="2">The sequence shown here is derived from an EMBL/GenBank/DDBJ whole genome shotgun (WGS) entry which is preliminary data.</text>
</comment>
<evidence type="ECO:0000256" key="1">
    <source>
        <dbReference type="SAM" id="SignalP"/>
    </source>
</evidence>
<organism evidence="2 3">
    <name type="scientific">Prorocentrum cordatum</name>
    <dbReference type="NCBI Taxonomy" id="2364126"/>
    <lineage>
        <taxon>Eukaryota</taxon>
        <taxon>Sar</taxon>
        <taxon>Alveolata</taxon>
        <taxon>Dinophyceae</taxon>
        <taxon>Prorocentrales</taxon>
        <taxon>Prorocentraceae</taxon>
        <taxon>Prorocentrum</taxon>
    </lineage>
</organism>
<evidence type="ECO:0008006" key="4">
    <source>
        <dbReference type="Google" id="ProtNLM"/>
    </source>
</evidence>
<feature type="signal peptide" evidence="1">
    <location>
        <begin position="1"/>
        <end position="21"/>
    </location>
</feature>
<reference evidence="2" key="1">
    <citation type="submission" date="2023-10" db="EMBL/GenBank/DDBJ databases">
        <authorList>
            <person name="Chen Y."/>
            <person name="Shah S."/>
            <person name="Dougan E. K."/>
            <person name="Thang M."/>
            <person name="Chan C."/>
        </authorList>
    </citation>
    <scope>NUCLEOTIDE SEQUENCE [LARGE SCALE GENOMIC DNA]</scope>
</reference>
<name>A0ABN9UXU9_9DINO</name>
<evidence type="ECO:0000313" key="2">
    <source>
        <dbReference type="EMBL" id="CAK0864993.1"/>
    </source>
</evidence>